<dbReference type="SUPFAM" id="SSF53756">
    <property type="entry name" value="UDP-Glycosyltransferase/glycogen phosphorylase"/>
    <property type="match status" value="1"/>
</dbReference>
<accession>A0A835IEA3</accession>
<dbReference type="GO" id="GO:0080043">
    <property type="term" value="F:quercetin 3-O-glucosyltransferase activity"/>
    <property type="evidence" value="ECO:0007669"/>
    <property type="project" value="TreeGrafter"/>
</dbReference>
<reference evidence="6 7" key="1">
    <citation type="submission" date="2020-10" db="EMBL/GenBank/DDBJ databases">
        <title>The Coptis chinensis genome and diversification of protoberbering-type alkaloids.</title>
        <authorList>
            <person name="Wang B."/>
            <person name="Shu S."/>
            <person name="Song C."/>
            <person name="Liu Y."/>
        </authorList>
    </citation>
    <scope>NUCLEOTIDE SEQUENCE [LARGE SCALE GENOMIC DNA]</scope>
    <source>
        <strain evidence="6">HL-2020</strain>
        <tissue evidence="6">Leaf</tissue>
    </source>
</reference>
<dbReference type="InterPro" id="IPR035595">
    <property type="entry name" value="UDP_glycos_trans_CS"/>
</dbReference>
<dbReference type="GO" id="GO:0080044">
    <property type="term" value="F:quercetin 7-O-glucosyltransferase activity"/>
    <property type="evidence" value="ECO:0007669"/>
    <property type="project" value="TreeGrafter"/>
</dbReference>
<evidence type="ECO:0000256" key="2">
    <source>
        <dbReference type="ARBA" id="ARBA00022676"/>
    </source>
</evidence>
<dbReference type="PANTHER" id="PTHR11926:SF1560">
    <property type="entry name" value="UDP-GLYCOSYLTRANSFERASE 74E1-RELATED"/>
    <property type="match status" value="1"/>
</dbReference>
<dbReference type="EC" id="2.4.1.-" evidence="5"/>
<proteinExistence type="inferred from homology"/>
<dbReference type="OrthoDB" id="5835829at2759"/>
<keyword evidence="7" id="KW-1185">Reference proteome</keyword>
<dbReference type="AlphaFoldDB" id="A0A835IEA3"/>
<dbReference type="FunFam" id="3.40.50.2000:FF:000091">
    <property type="entry name" value="Glycosyltransferase"/>
    <property type="match status" value="1"/>
</dbReference>
<dbReference type="InterPro" id="IPR002213">
    <property type="entry name" value="UDP_glucos_trans"/>
</dbReference>
<comment type="similarity">
    <text evidence="1 4">Belongs to the UDP-glycosyltransferase family.</text>
</comment>
<comment type="caution">
    <text evidence="6">The sequence shown here is derived from an EMBL/GenBank/DDBJ whole genome shotgun (WGS) entry which is preliminary data.</text>
</comment>
<name>A0A835IEA3_9MAGN</name>
<dbReference type="FunFam" id="3.40.50.2000:FF:000129">
    <property type="entry name" value="Glycosyltransferase"/>
    <property type="match status" value="1"/>
</dbReference>
<evidence type="ECO:0000313" key="6">
    <source>
        <dbReference type="EMBL" id="KAF9617345.1"/>
    </source>
</evidence>
<evidence type="ECO:0000256" key="1">
    <source>
        <dbReference type="ARBA" id="ARBA00009995"/>
    </source>
</evidence>
<protein>
    <recommendedName>
        <fullName evidence="5">Glycosyltransferase</fullName>
        <ecNumber evidence="5">2.4.1.-</ecNumber>
    </recommendedName>
</protein>
<evidence type="ECO:0000256" key="3">
    <source>
        <dbReference type="ARBA" id="ARBA00022679"/>
    </source>
</evidence>
<keyword evidence="3 4" id="KW-0808">Transferase</keyword>
<dbReference type="Gene3D" id="3.40.50.2000">
    <property type="entry name" value="Glycogen Phosphorylase B"/>
    <property type="match status" value="2"/>
</dbReference>
<gene>
    <name evidence="6" type="ORF">IFM89_035544</name>
</gene>
<evidence type="ECO:0000313" key="7">
    <source>
        <dbReference type="Proteomes" id="UP000631114"/>
    </source>
</evidence>
<dbReference type="Proteomes" id="UP000631114">
    <property type="component" value="Unassembled WGS sequence"/>
</dbReference>
<evidence type="ECO:0000256" key="5">
    <source>
        <dbReference type="RuleBase" id="RU362057"/>
    </source>
</evidence>
<dbReference type="Pfam" id="PF00201">
    <property type="entry name" value="UDPGT"/>
    <property type="match status" value="1"/>
</dbReference>
<organism evidence="6 7">
    <name type="scientific">Coptis chinensis</name>
    <dbReference type="NCBI Taxonomy" id="261450"/>
    <lineage>
        <taxon>Eukaryota</taxon>
        <taxon>Viridiplantae</taxon>
        <taxon>Streptophyta</taxon>
        <taxon>Embryophyta</taxon>
        <taxon>Tracheophyta</taxon>
        <taxon>Spermatophyta</taxon>
        <taxon>Magnoliopsida</taxon>
        <taxon>Ranunculales</taxon>
        <taxon>Ranunculaceae</taxon>
        <taxon>Coptidoideae</taxon>
        <taxon>Coptis</taxon>
    </lineage>
</organism>
<dbReference type="EMBL" id="JADFTS010000003">
    <property type="protein sequence ID" value="KAF9617345.1"/>
    <property type="molecule type" value="Genomic_DNA"/>
</dbReference>
<keyword evidence="2 4" id="KW-0328">Glycosyltransferase</keyword>
<dbReference type="PANTHER" id="PTHR11926">
    <property type="entry name" value="GLUCOSYL/GLUCURONOSYL TRANSFERASES"/>
    <property type="match status" value="1"/>
</dbReference>
<dbReference type="CDD" id="cd03784">
    <property type="entry name" value="GT1_Gtf-like"/>
    <property type="match status" value="1"/>
</dbReference>
<evidence type="ECO:0000256" key="4">
    <source>
        <dbReference type="RuleBase" id="RU003718"/>
    </source>
</evidence>
<sequence>MGELHHQNCEPHVAVLAFPFGTHAVPLLSLTERLAAAAPHITFSFFSTAKSNASIFGKVTSHTHNIIRAYDVDDGVPEGYVFTGKRQEDIELFLSVTPENFKNGINKVVFETKKNISCLMTDAFLCHAADMADEMNVPWIPLWTAGACALSTHLYTDLIRDVVGADSNRCHEIPLAFVPGIPSAIRANDVPLEVHGANQESVLSRLLHKMAQTITRATIITINSFDKLDSSVIDDLKTKFDHCLTLGPFTLTSTSVSGNDPYGCLSWLDSKKPRSVVYLSFGTVTMPPPAELVALAEALQKSGVSFLWSLKDGLKANLPKGFLNSISESRGMVVPWAPQSQILEHTAVGVFLTHCGWNSVLESITGGVPMICRPFFGDQKLNGRFVSAVWGIGLVTKDGIFSKDGLIDELNLILHNEEGKRMREKVMTLNELAKQAVGPEGSSTENFNTLLEMVLKS</sequence>
<dbReference type="PROSITE" id="PS00375">
    <property type="entry name" value="UDPGT"/>
    <property type="match status" value="1"/>
</dbReference>